<dbReference type="EMBL" id="AUZM01000005">
    <property type="protein sequence ID" value="ERT09118.1"/>
    <property type="molecule type" value="Genomic_DNA"/>
</dbReference>
<name>U7QMK6_9CYAN</name>
<dbReference type="InterPro" id="IPR055643">
    <property type="entry name" value="DUF7219"/>
</dbReference>
<evidence type="ECO:0000313" key="2">
    <source>
        <dbReference type="Proteomes" id="UP000017127"/>
    </source>
</evidence>
<evidence type="ECO:0000313" key="1">
    <source>
        <dbReference type="EMBL" id="ERT09118.1"/>
    </source>
</evidence>
<keyword evidence="2" id="KW-1185">Reference proteome</keyword>
<accession>U7QMK6</accession>
<sequence length="87" mass="9814">MLKLACGGILMEQKHNFSHPRYKYRGEPTPENIAFDSQLQEFAQQVQIIAGLHTGGRLSTQESYQSIKRSWKQVKATGQELGIGKSH</sequence>
<dbReference type="Pfam" id="PF23856">
    <property type="entry name" value="DUF7219"/>
    <property type="match status" value="1"/>
</dbReference>
<gene>
    <name evidence="1" type="ORF">M595_0829</name>
</gene>
<reference evidence="1 2" key="1">
    <citation type="journal article" date="2013" name="Front. Microbiol.">
        <title>Comparative genomic analyses of the cyanobacterium, Lyngbya aestuarii BL J, a powerful hydrogen producer.</title>
        <authorList>
            <person name="Kothari A."/>
            <person name="Vaughn M."/>
            <person name="Garcia-Pichel F."/>
        </authorList>
    </citation>
    <scope>NUCLEOTIDE SEQUENCE [LARGE SCALE GENOMIC DNA]</scope>
    <source>
        <strain evidence="1 2">BL J</strain>
    </source>
</reference>
<organism evidence="1 2">
    <name type="scientific">Lyngbya aestuarii BL J</name>
    <dbReference type="NCBI Taxonomy" id="1348334"/>
    <lineage>
        <taxon>Bacteria</taxon>
        <taxon>Bacillati</taxon>
        <taxon>Cyanobacteriota</taxon>
        <taxon>Cyanophyceae</taxon>
        <taxon>Oscillatoriophycideae</taxon>
        <taxon>Oscillatoriales</taxon>
        <taxon>Microcoleaceae</taxon>
        <taxon>Lyngbya</taxon>
    </lineage>
</organism>
<dbReference type="AlphaFoldDB" id="U7QMK6"/>
<protein>
    <submittedName>
        <fullName evidence="1">Uncharacterized protein</fullName>
    </submittedName>
</protein>
<proteinExistence type="predicted"/>
<comment type="caution">
    <text evidence="1">The sequence shown here is derived from an EMBL/GenBank/DDBJ whole genome shotgun (WGS) entry which is preliminary data.</text>
</comment>
<dbReference type="Proteomes" id="UP000017127">
    <property type="component" value="Unassembled WGS sequence"/>
</dbReference>